<keyword evidence="1" id="KW-1133">Transmembrane helix</keyword>
<feature type="transmembrane region" description="Helical" evidence="1">
    <location>
        <begin position="127"/>
        <end position="145"/>
    </location>
</feature>
<keyword evidence="1" id="KW-0472">Membrane</keyword>
<evidence type="ECO:0000313" key="3">
    <source>
        <dbReference type="Proteomes" id="UP000239203"/>
    </source>
</evidence>
<dbReference type="AlphaFoldDB" id="A0A2S6GVE9"/>
<dbReference type="Proteomes" id="UP000239203">
    <property type="component" value="Unassembled WGS sequence"/>
</dbReference>
<protein>
    <submittedName>
        <fullName evidence="2">Uncharacterized protein</fullName>
    </submittedName>
</protein>
<feature type="transmembrane region" description="Helical" evidence="1">
    <location>
        <begin position="63"/>
        <end position="84"/>
    </location>
</feature>
<feature type="transmembrane region" description="Helical" evidence="1">
    <location>
        <begin position="96"/>
        <end position="115"/>
    </location>
</feature>
<evidence type="ECO:0000256" key="1">
    <source>
        <dbReference type="SAM" id="Phobius"/>
    </source>
</evidence>
<sequence length="151" mass="16567">MKTSVLDFMEGSSYLRRMANERQDQVTRAARRAVLIDGIPVSALGLVALALGSDPDPGSAQKAWWIAATTAFSLAVAWVLLRAFRRADEYLRRVQLESMAIAFAAVLVALQVATMLDAAGVVELRQVAQLILIGGMVVWLTIADLRTRFHR</sequence>
<reference evidence="2 3" key="1">
    <citation type="submission" date="2018-02" db="EMBL/GenBank/DDBJ databases">
        <title>Genomic Encyclopedia of Archaeal and Bacterial Type Strains, Phase II (KMG-II): from individual species to whole genera.</title>
        <authorList>
            <person name="Goeker M."/>
        </authorList>
    </citation>
    <scope>NUCLEOTIDE SEQUENCE [LARGE SCALE GENOMIC DNA]</scope>
    <source>
        <strain evidence="2 3">YU 961-1</strain>
    </source>
</reference>
<gene>
    <name evidence="2" type="ORF">CLV40_104352</name>
</gene>
<keyword evidence="1" id="KW-0812">Transmembrane</keyword>
<feature type="transmembrane region" description="Helical" evidence="1">
    <location>
        <begin position="33"/>
        <end position="51"/>
    </location>
</feature>
<proteinExistence type="predicted"/>
<organism evidence="2 3">
    <name type="scientific">Actinokineospora auranticolor</name>
    <dbReference type="NCBI Taxonomy" id="155976"/>
    <lineage>
        <taxon>Bacteria</taxon>
        <taxon>Bacillati</taxon>
        <taxon>Actinomycetota</taxon>
        <taxon>Actinomycetes</taxon>
        <taxon>Pseudonocardiales</taxon>
        <taxon>Pseudonocardiaceae</taxon>
        <taxon>Actinokineospora</taxon>
    </lineage>
</organism>
<accession>A0A2S6GVE9</accession>
<name>A0A2S6GVE9_9PSEU</name>
<comment type="caution">
    <text evidence="2">The sequence shown here is derived from an EMBL/GenBank/DDBJ whole genome shotgun (WGS) entry which is preliminary data.</text>
</comment>
<keyword evidence="3" id="KW-1185">Reference proteome</keyword>
<evidence type="ECO:0000313" key="2">
    <source>
        <dbReference type="EMBL" id="PPK69101.1"/>
    </source>
</evidence>
<dbReference type="EMBL" id="PTIX01000004">
    <property type="protein sequence ID" value="PPK69101.1"/>
    <property type="molecule type" value="Genomic_DNA"/>
</dbReference>